<dbReference type="Gene3D" id="3.90.420.10">
    <property type="entry name" value="Oxidoreductase, molybdopterin-binding domain"/>
    <property type="match status" value="1"/>
</dbReference>
<reference evidence="3" key="1">
    <citation type="journal article" date="2019" name="Int. J. Syst. Evol. Microbiol.">
        <title>The Global Catalogue of Microorganisms (GCM) 10K type strain sequencing project: providing services to taxonomists for standard genome sequencing and annotation.</title>
        <authorList>
            <consortium name="The Broad Institute Genomics Platform"/>
            <consortium name="The Broad Institute Genome Sequencing Center for Infectious Disease"/>
            <person name="Wu L."/>
            <person name="Ma J."/>
        </authorList>
    </citation>
    <scope>NUCLEOTIDE SEQUENCE [LARGE SCALE GENOMIC DNA]</scope>
    <source>
        <strain evidence="3">JCM 15309</strain>
    </source>
</reference>
<dbReference type="Pfam" id="PF00174">
    <property type="entry name" value="Oxidored_molyb"/>
    <property type="match status" value="1"/>
</dbReference>
<feature type="domain" description="Oxidoreductase molybdopterin-binding" evidence="1">
    <location>
        <begin position="55"/>
        <end position="202"/>
    </location>
</feature>
<dbReference type="SUPFAM" id="SSF56524">
    <property type="entry name" value="Oxidoreductase molybdopterin-binding domain"/>
    <property type="match status" value="1"/>
</dbReference>
<accession>A0ABP5CA06</accession>
<name>A0ABP5CA06_9ACTN</name>
<dbReference type="PANTHER" id="PTHR43032:SF4">
    <property type="entry name" value="OXIDOREDUCTASE MOLYBDOPTERIN-BINDING DOMAIN-CONTAINING PROTEIN"/>
    <property type="match status" value="1"/>
</dbReference>
<evidence type="ECO:0000259" key="1">
    <source>
        <dbReference type="Pfam" id="PF00174"/>
    </source>
</evidence>
<dbReference type="Proteomes" id="UP001500571">
    <property type="component" value="Unassembled WGS sequence"/>
</dbReference>
<proteinExistence type="predicted"/>
<organism evidence="2 3">
    <name type="scientific">Nocardioides panacihumi</name>
    <dbReference type="NCBI Taxonomy" id="400774"/>
    <lineage>
        <taxon>Bacteria</taxon>
        <taxon>Bacillati</taxon>
        <taxon>Actinomycetota</taxon>
        <taxon>Actinomycetes</taxon>
        <taxon>Propionibacteriales</taxon>
        <taxon>Nocardioidaceae</taxon>
        <taxon>Nocardioides</taxon>
    </lineage>
</organism>
<dbReference type="PANTHER" id="PTHR43032">
    <property type="entry name" value="PROTEIN-METHIONINE-SULFOXIDE REDUCTASE"/>
    <property type="match status" value="1"/>
</dbReference>
<evidence type="ECO:0000313" key="2">
    <source>
        <dbReference type="EMBL" id="GAA1960615.1"/>
    </source>
</evidence>
<gene>
    <name evidence="2" type="ORF">GCM10009798_20400</name>
</gene>
<sequence length="225" mass="24471">MALGLLGLGALGIVSGRHAQSALSSFLEPIQLRDPTGLTSLLPLGDTFRFYSVTGGVPIRDATTYRLEISGLVDRPTVLTLADLQAMPQTDLVRDFQCVTGWRVPRVHWSGVRLSTVLDRAGVQPSGRTLRLSSFDGTYTDSLTLDQARLPDVLVALKMLGGDVTHDHGGPVRLYVAPMYGYKSVKWLSGIEVTDAVVPGYWEHRGYDVDGFVGRSNGRGIDERT</sequence>
<dbReference type="InterPro" id="IPR036374">
    <property type="entry name" value="OxRdtase_Mopterin-bd_sf"/>
</dbReference>
<keyword evidence="3" id="KW-1185">Reference proteome</keyword>
<evidence type="ECO:0000313" key="3">
    <source>
        <dbReference type="Proteomes" id="UP001500571"/>
    </source>
</evidence>
<protein>
    <recommendedName>
        <fullName evidence="1">Oxidoreductase molybdopterin-binding domain-containing protein</fullName>
    </recommendedName>
</protein>
<dbReference type="InterPro" id="IPR000572">
    <property type="entry name" value="OxRdtase_Mopterin-bd_dom"/>
</dbReference>
<dbReference type="EMBL" id="BAAAPB010000002">
    <property type="protein sequence ID" value="GAA1960615.1"/>
    <property type="molecule type" value="Genomic_DNA"/>
</dbReference>
<comment type="caution">
    <text evidence="2">The sequence shown here is derived from an EMBL/GenBank/DDBJ whole genome shotgun (WGS) entry which is preliminary data.</text>
</comment>